<dbReference type="AlphaFoldDB" id="A0A6G1ZA96"/>
<accession>A0A6G1ZA96</accession>
<comment type="caution">
    <text evidence="1">The sequence shown here is derived from an EMBL/GenBank/DDBJ whole genome shotgun (WGS) entry which is preliminary data.</text>
</comment>
<proteinExistence type="predicted"/>
<protein>
    <submittedName>
        <fullName evidence="1">Uncharacterized protein</fullName>
    </submittedName>
</protein>
<organism evidence="1">
    <name type="scientific">Parabacteroides goldsteinii</name>
    <dbReference type="NCBI Taxonomy" id="328812"/>
    <lineage>
        <taxon>Bacteria</taxon>
        <taxon>Pseudomonadati</taxon>
        <taxon>Bacteroidota</taxon>
        <taxon>Bacteroidia</taxon>
        <taxon>Bacteroidales</taxon>
        <taxon>Tannerellaceae</taxon>
        <taxon>Parabacteroides</taxon>
    </lineage>
</organism>
<name>A0A6G1ZA96_9BACT</name>
<dbReference type="EMBL" id="WKLP01000005">
    <property type="protein sequence ID" value="MRY10772.1"/>
    <property type="molecule type" value="Genomic_DNA"/>
</dbReference>
<reference evidence="1" key="1">
    <citation type="journal article" date="2019" name="Nat. Med.">
        <title>A library of human gut bacterial isolates paired with longitudinal multiomics data enables mechanistic microbiome research.</title>
        <authorList>
            <person name="Poyet M."/>
            <person name="Groussin M."/>
            <person name="Gibbons S.M."/>
            <person name="Avila-Pacheco J."/>
            <person name="Jiang X."/>
            <person name="Kearney S.M."/>
            <person name="Perrotta A.R."/>
            <person name="Berdy B."/>
            <person name="Zhao S."/>
            <person name="Lieberman T.D."/>
            <person name="Swanson P.K."/>
            <person name="Smith M."/>
            <person name="Roesemann S."/>
            <person name="Alexander J.E."/>
            <person name="Rich S.A."/>
            <person name="Livny J."/>
            <person name="Vlamakis H."/>
            <person name="Clish C."/>
            <person name="Bullock K."/>
            <person name="Deik A."/>
            <person name="Scott J."/>
            <person name="Pierce K.A."/>
            <person name="Xavier R.J."/>
            <person name="Alm E.J."/>
        </authorList>
    </citation>
    <scope>NUCLEOTIDE SEQUENCE</scope>
    <source>
        <strain evidence="1">BIOML-A4</strain>
    </source>
</reference>
<gene>
    <name evidence="1" type="ORF">GKE01_04715</name>
</gene>
<sequence length="57" mass="6800">MNKTYMSSLRLIYIKRITYTVAGLSYIQVYTENEGRKKVSIHNLKKLRITKYFSSHI</sequence>
<evidence type="ECO:0000313" key="1">
    <source>
        <dbReference type="EMBL" id="MRY10772.1"/>
    </source>
</evidence>